<reference evidence="7" key="1">
    <citation type="submission" date="2025-08" db="UniProtKB">
        <authorList>
            <consortium name="RefSeq"/>
        </authorList>
    </citation>
    <scope>IDENTIFICATION</scope>
</reference>
<dbReference type="InterPro" id="IPR043593">
    <property type="entry name" value="ASAP"/>
</dbReference>
<dbReference type="InterPro" id="IPR002110">
    <property type="entry name" value="Ankyrin_rpt"/>
</dbReference>
<keyword evidence="6" id="KW-1185">Reference proteome</keyword>
<dbReference type="InterPro" id="IPR001164">
    <property type="entry name" value="ArfGAP_dom"/>
</dbReference>
<gene>
    <name evidence="7" type="primary">LOC115005739</name>
</gene>
<dbReference type="Pfam" id="PF01412">
    <property type="entry name" value="ArfGap"/>
    <property type="match status" value="1"/>
</dbReference>
<keyword evidence="1" id="KW-0479">Metal-binding</keyword>
<dbReference type="InParanoid" id="A0A6J2PBR0"/>
<dbReference type="Proteomes" id="UP000504630">
    <property type="component" value="Unplaced"/>
</dbReference>
<feature type="compositionally biased region" description="Polar residues" evidence="4">
    <location>
        <begin position="310"/>
        <end position="320"/>
    </location>
</feature>
<dbReference type="Gene3D" id="1.25.40.950">
    <property type="match status" value="1"/>
</dbReference>
<feature type="compositionally biased region" description="Basic and acidic residues" evidence="4">
    <location>
        <begin position="240"/>
        <end position="251"/>
    </location>
</feature>
<dbReference type="PROSITE" id="PS50088">
    <property type="entry name" value="ANK_REPEAT"/>
    <property type="match status" value="2"/>
</dbReference>
<dbReference type="AlphaFoldDB" id="A0A6J2PBR0"/>
<dbReference type="SUPFAM" id="SSF57863">
    <property type="entry name" value="ArfGap/RecO-like zinc finger"/>
    <property type="match status" value="1"/>
</dbReference>
<dbReference type="InterPro" id="IPR038508">
    <property type="entry name" value="ArfGAP_dom_sf"/>
</dbReference>
<dbReference type="SMART" id="SM00248">
    <property type="entry name" value="ANK"/>
    <property type="match status" value="2"/>
</dbReference>
<dbReference type="KEGG" id="cgob:115005739"/>
<evidence type="ECO:0000256" key="3">
    <source>
        <dbReference type="PROSITE-ProRule" id="PRU00023"/>
    </source>
</evidence>
<evidence type="ECO:0000313" key="7">
    <source>
        <dbReference type="RefSeq" id="XP_029283548.1"/>
    </source>
</evidence>
<name>A0A6J2PBR0_COTGO</name>
<dbReference type="InterPro" id="IPR037278">
    <property type="entry name" value="ARFGAP/RecO"/>
</dbReference>
<dbReference type="PANTHER" id="PTHR45854:SF2">
    <property type="entry name" value="ARF-GAP WITH SH3 DOMAIN, ANK REPEAT AND PH DOMAIN-CONTAINING PROTEIN 1"/>
    <property type="match status" value="1"/>
</dbReference>
<dbReference type="Gene3D" id="1.10.220.150">
    <property type="entry name" value="Arf GTPase activating protein"/>
    <property type="match status" value="1"/>
</dbReference>
<dbReference type="SUPFAM" id="SSF48403">
    <property type="entry name" value="Ankyrin repeat"/>
    <property type="match status" value="1"/>
</dbReference>
<protein>
    <submittedName>
        <fullName evidence="7">Arf-GAP with SH3 domain, ANK repeat and PH domain-containing protein 1-like</fullName>
    </submittedName>
</protein>
<feature type="region of interest" description="Disordered" evidence="4">
    <location>
        <begin position="234"/>
        <end position="320"/>
    </location>
</feature>
<dbReference type="OrthoDB" id="435430at2759"/>
<feature type="domain" description="Arf-GAP" evidence="5">
    <location>
        <begin position="1"/>
        <end position="72"/>
    </location>
</feature>
<dbReference type="GO" id="GO:0005096">
    <property type="term" value="F:GTPase activator activity"/>
    <property type="evidence" value="ECO:0007669"/>
    <property type="project" value="InterPro"/>
</dbReference>
<organism evidence="6 7">
    <name type="scientific">Cottoperca gobio</name>
    <name type="common">Frogmouth</name>
    <name type="synonym">Aphritis gobio</name>
    <dbReference type="NCBI Taxonomy" id="56716"/>
    <lineage>
        <taxon>Eukaryota</taxon>
        <taxon>Metazoa</taxon>
        <taxon>Chordata</taxon>
        <taxon>Craniata</taxon>
        <taxon>Vertebrata</taxon>
        <taxon>Euteleostomi</taxon>
        <taxon>Actinopterygii</taxon>
        <taxon>Neopterygii</taxon>
        <taxon>Teleostei</taxon>
        <taxon>Neoteleostei</taxon>
        <taxon>Acanthomorphata</taxon>
        <taxon>Eupercaria</taxon>
        <taxon>Perciformes</taxon>
        <taxon>Notothenioidei</taxon>
        <taxon>Bovichtidae</taxon>
        <taxon>Cottoperca</taxon>
    </lineage>
</organism>
<evidence type="ECO:0000256" key="1">
    <source>
        <dbReference type="ARBA" id="ARBA00022723"/>
    </source>
</evidence>
<dbReference type="Pfam" id="PF12796">
    <property type="entry name" value="Ank_2"/>
    <property type="match status" value="1"/>
</dbReference>
<dbReference type="RefSeq" id="XP_029283548.1">
    <property type="nucleotide sequence ID" value="XM_029427688.1"/>
</dbReference>
<feature type="repeat" description="ANK" evidence="3">
    <location>
        <begin position="117"/>
        <end position="152"/>
    </location>
</feature>
<evidence type="ECO:0000313" key="6">
    <source>
        <dbReference type="Proteomes" id="UP000504630"/>
    </source>
</evidence>
<dbReference type="FunFam" id="1.25.40.950:FF:000001">
    <property type="entry name" value="Arf-GAP with SH3 domain, ANK repeat and PH domain-containing protein 1"/>
    <property type="match status" value="1"/>
</dbReference>
<dbReference type="InterPro" id="IPR036770">
    <property type="entry name" value="Ankyrin_rpt-contain_sf"/>
</dbReference>
<accession>A0A6J2PBR0</accession>
<dbReference type="FunFam" id="1.25.40.20:FF:000006">
    <property type="entry name" value="Arf-GAP with SH3 domain, ANK repeat and PH domain-containing protein 2"/>
    <property type="match status" value="1"/>
</dbReference>
<dbReference type="GO" id="GO:0046872">
    <property type="term" value="F:metal ion binding"/>
    <property type="evidence" value="ECO:0007669"/>
    <property type="project" value="UniProtKB-KW"/>
</dbReference>
<dbReference type="GeneID" id="115005739"/>
<keyword evidence="2" id="KW-0862">Zinc</keyword>
<dbReference type="Gene3D" id="1.25.40.20">
    <property type="entry name" value="Ankyrin repeat-containing domain"/>
    <property type="match status" value="1"/>
</dbReference>
<evidence type="ECO:0000256" key="2">
    <source>
        <dbReference type="ARBA" id="ARBA00022833"/>
    </source>
</evidence>
<feature type="repeat" description="ANK" evidence="3">
    <location>
        <begin position="153"/>
        <end position="185"/>
    </location>
</feature>
<keyword evidence="3" id="KW-0040">ANK repeat</keyword>
<sequence length="320" mass="35337">MGVHVSRIQSLELDKLGTSELLLAKNVGNCSFNEIMEASLPSVSLKPTASSDMTARKEFINAKYMERKFVRRSVSTASSRLREVYEAVRSRELLSIIQLYAEGGEQLQPIPEPAKEAGETALHYCVQTADQSSLHLVDFLVQNSGNLDGQTDGGHTALHYCVLYNKPQCVKLLLRGKPDIHITNQSGETALDIARSLKNSQCEEPLVEAVSGRFNPHVHVEYDWNLRLDELDESDEELDDKPSPVKKERLLRPQSFCPSSSLSSQEKLSLPASFGPPHRDKQRLSYGPFANPVYSTSSDTPPSAGPRRLGTSTSGQEPGE</sequence>
<feature type="non-terminal residue" evidence="7">
    <location>
        <position position="320"/>
    </location>
</feature>
<evidence type="ECO:0000259" key="5">
    <source>
        <dbReference type="Pfam" id="PF01412"/>
    </source>
</evidence>
<proteinExistence type="predicted"/>
<dbReference type="PANTHER" id="PTHR45854">
    <property type="entry name" value="ASAP FAMILY MEMBER"/>
    <property type="match status" value="1"/>
</dbReference>
<feature type="compositionally biased region" description="Low complexity" evidence="4">
    <location>
        <begin position="259"/>
        <end position="270"/>
    </location>
</feature>
<evidence type="ECO:0000256" key="4">
    <source>
        <dbReference type="SAM" id="MobiDB-lite"/>
    </source>
</evidence>